<dbReference type="AlphaFoldDB" id="A0A0W1RDC4"/>
<dbReference type="Proteomes" id="UP000054387">
    <property type="component" value="Unassembled WGS sequence"/>
</dbReference>
<evidence type="ECO:0000313" key="1">
    <source>
        <dbReference type="EMBL" id="KTG11436.1"/>
    </source>
</evidence>
<organism evidence="1 2">
    <name type="scientific">Haloprofundus marisrubri</name>
    <dbReference type="NCBI Taxonomy" id="1514971"/>
    <lineage>
        <taxon>Archaea</taxon>
        <taxon>Methanobacteriati</taxon>
        <taxon>Methanobacteriota</taxon>
        <taxon>Stenosarchaea group</taxon>
        <taxon>Halobacteria</taxon>
        <taxon>Halobacteriales</taxon>
        <taxon>Haloferacaceae</taxon>
        <taxon>Haloprofundus</taxon>
    </lineage>
</organism>
<reference evidence="1 2" key="1">
    <citation type="submission" date="2015-12" db="EMBL/GenBank/DDBJ databases">
        <title>Haloprofundus marisrubri gen. nov., sp. nov., an extremely halophilic archaeon isolated from the Discovery deep brine-seawater interface in the Red Sea.</title>
        <authorList>
            <person name="Zhang G."/>
            <person name="Stingl U."/>
            <person name="Rashid M."/>
        </authorList>
    </citation>
    <scope>NUCLEOTIDE SEQUENCE [LARGE SCALE GENOMIC DNA]</scope>
    <source>
        <strain evidence="1 2">SB9</strain>
    </source>
</reference>
<evidence type="ECO:0000313" key="2">
    <source>
        <dbReference type="Proteomes" id="UP000054387"/>
    </source>
</evidence>
<accession>A0A0W1RDC4</accession>
<protein>
    <submittedName>
        <fullName evidence="1">Uncharacterized protein</fullName>
    </submittedName>
</protein>
<name>A0A0W1RDC4_9EURY</name>
<proteinExistence type="predicted"/>
<comment type="caution">
    <text evidence="1">The sequence shown here is derived from an EMBL/GenBank/DDBJ whole genome shotgun (WGS) entry which is preliminary data.</text>
</comment>
<dbReference type="EMBL" id="LOPU01000004">
    <property type="protein sequence ID" value="KTG11436.1"/>
    <property type="molecule type" value="Genomic_DNA"/>
</dbReference>
<keyword evidence="2" id="KW-1185">Reference proteome</keyword>
<sequence>MVVCSELIMFNRKISWNNRRTLELPLHINPSTNMLANRACSNVVSVESLLEDRLQFSMKEYTEDIEE</sequence>
<gene>
    <name evidence="1" type="ORF">AUR64_04055</name>
</gene>